<accession>A0ACB9DU28</accession>
<dbReference type="Proteomes" id="UP001055811">
    <property type="component" value="Linkage Group LG04"/>
</dbReference>
<evidence type="ECO:0000313" key="2">
    <source>
        <dbReference type="Proteomes" id="UP001055811"/>
    </source>
</evidence>
<comment type="caution">
    <text evidence="1">The sequence shown here is derived from an EMBL/GenBank/DDBJ whole genome shotgun (WGS) entry which is preliminary data.</text>
</comment>
<reference evidence="1 2" key="2">
    <citation type="journal article" date="2022" name="Mol. Ecol. Resour.">
        <title>The genomes of chicory, endive, great burdock and yacon provide insights into Asteraceae paleo-polyploidization history and plant inulin production.</title>
        <authorList>
            <person name="Fan W."/>
            <person name="Wang S."/>
            <person name="Wang H."/>
            <person name="Wang A."/>
            <person name="Jiang F."/>
            <person name="Liu H."/>
            <person name="Zhao H."/>
            <person name="Xu D."/>
            <person name="Zhang Y."/>
        </authorList>
    </citation>
    <scope>NUCLEOTIDE SEQUENCE [LARGE SCALE GENOMIC DNA]</scope>
    <source>
        <strain evidence="2">cv. Punajuju</strain>
        <tissue evidence="1">Leaves</tissue>
    </source>
</reference>
<sequence>MVTMYCTAKSIEEGAGDIKKKYARAVSRIWSGQIREIEMSDVAKIVELGQDDMLRWVNDIEAGVLDADVCENALARNELVNLIGHVRSASATCKLRTLNRDYF</sequence>
<organism evidence="1 2">
    <name type="scientific">Cichorium intybus</name>
    <name type="common">Chicory</name>
    <dbReference type="NCBI Taxonomy" id="13427"/>
    <lineage>
        <taxon>Eukaryota</taxon>
        <taxon>Viridiplantae</taxon>
        <taxon>Streptophyta</taxon>
        <taxon>Embryophyta</taxon>
        <taxon>Tracheophyta</taxon>
        <taxon>Spermatophyta</taxon>
        <taxon>Magnoliopsida</taxon>
        <taxon>eudicotyledons</taxon>
        <taxon>Gunneridae</taxon>
        <taxon>Pentapetalae</taxon>
        <taxon>asterids</taxon>
        <taxon>campanulids</taxon>
        <taxon>Asterales</taxon>
        <taxon>Asteraceae</taxon>
        <taxon>Cichorioideae</taxon>
        <taxon>Cichorieae</taxon>
        <taxon>Cichoriinae</taxon>
        <taxon>Cichorium</taxon>
    </lineage>
</organism>
<gene>
    <name evidence="1" type="ORF">L2E82_20424</name>
</gene>
<protein>
    <submittedName>
        <fullName evidence="1">Uncharacterized protein</fullName>
    </submittedName>
</protein>
<keyword evidence="2" id="KW-1185">Reference proteome</keyword>
<proteinExistence type="predicted"/>
<reference evidence="2" key="1">
    <citation type="journal article" date="2022" name="Mol. Ecol. Resour.">
        <title>The genomes of chicory, endive, great burdock and yacon provide insights into Asteraceae palaeo-polyploidization history and plant inulin production.</title>
        <authorList>
            <person name="Fan W."/>
            <person name="Wang S."/>
            <person name="Wang H."/>
            <person name="Wang A."/>
            <person name="Jiang F."/>
            <person name="Liu H."/>
            <person name="Zhao H."/>
            <person name="Xu D."/>
            <person name="Zhang Y."/>
        </authorList>
    </citation>
    <scope>NUCLEOTIDE SEQUENCE [LARGE SCALE GENOMIC DNA]</scope>
    <source>
        <strain evidence="2">cv. Punajuju</strain>
    </source>
</reference>
<dbReference type="EMBL" id="CM042012">
    <property type="protein sequence ID" value="KAI3749808.1"/>
    <property type="molecule type" value="Genomic_DNA"/>
</dbReference>
<evidence type="ECO:0000313" key="1">
    <source>
        <dbReference type="EMBL" id="KAI3749808.1"/>
    </source>
</evidence>
<name>A0ACB9DU28_CICIN</name>